<feature type="binding site" evidence="11">
    <location>
        <position position="358"/>
    </location>
    <ligand>
        <name>ATP</name>
        <dbReference type="ChEBI" id="CHEBI:30616"/>
    </ligand>
</feature>
<dbReference type="GO" id="GO:0051233">
    <property type="term" value="C:spindle midzone"/>
    <property type="evidence" value="ECO:0007669"/>
    <property type="project" value="UniProtKB-ARBA"/>
</dbReference>
<dbReference type="EMBL" id="NBSH01000006">
    <property type="protein sequence ID" value="ORX37290.1"/>
    <property type="molecule type" value="Genomic_DNA"/>
</dbReference>
<feature type="domain" description="Protein kinase" evidence="17">
    <location>
        <begin position="216"/>
        <end position="468"/>
    </location>
</feature>
<dbReference type="Proteomes" id="UP000193218">
    <property type="component" value="Unassembled WGS sequence"/>
</dbReference>
<dbReference type="Pfam" id="PF00069">
    <property type="entry name" value="Pkinase"/>
    <property type="match status" value="1"/>
</dbReference>
<dbReference type="RefSeq" id="XP_021871328.1">
    <property type="nucleotide sequence ID" value="XM_022013790.1"/>
</dbReference>
<accession>A0A1Y1UGV1</accession>
<dbReference type="PROSITE" id="PS50011">
    <property type="entry name" value="PROTEIN_KINASE_DOM"/>
    <property type="match status" value="1"/>
</dbReference>
<comment type="catalytic activity">
    <reaction evidence="8 15">
        <text>L-threonyl-[protein] + ATP = O-phospho-L-threonyl-[protein] + ADP + H(+)</text>
        <dbReference type="Rhea" id="RHEA:46608"/>
        <dbReference type="Rhea" id="RHEA-COMP:11060"/>
        <dbReference type="Rhea" id="RHEA-COMP:11605"/>
        <dbReference type="ChEBI" id="CHEBI:15378"/>
        <dbReference type="ChEBI" id="CHEBI:30013"/>
        <dbReference type="ChEBI" id="CHEBI:30616"/>
        <dbReference type="ChEBI" id="CHEBI:61977"/>
        <dbReference type="ChEBI" id="CHEBI:456216"/>
        <dbReference type="EC" id="2.7.11.1"/>
    </reaction>
</comment>
<evidence type="ECO:0000256" key="10">
    <source>
        <dbReference type="PIRSR" id="PIRSR630616-1"/>
    </source>
</evidence>
<sequence length="486" mass="52422">MSTQPLSAMLSGLYLGPSDSPTPDPGSRSIFLASKSAATTTLSATTSSASTAVNPGTGNRLPPVMKKYMNPNLVRPPNTAVSQHSSSFSANPASITSGINKEAIRGPLLKLAGVNVPSPSRVPSGGKMPPKTHTAHGIHGPAHSTSKRLSSVGGATGQHTSSAGTTGGAKKIELGKYDGGLEADEGEDVGIPADAGRMLELDSSSSGTIPLSLTAFTIGRPLGKGKFGRVYLARTKAAPHFIVALKCLHKSEIVNGKVEKQVRREIEIQQNLRHPNILRLYGYFHDSKRIFLILEFAVKGELYKQLSKYGKFEEKRASRYIAQMADALSYLHKKHVIHRDIKPENLLIGLKGELKIADFGWSVHAPSNRRQTLCGTLDYLPPEMIEGKEHNAKVDLWAIGVLAYEFICGGPPFEDLSGNSATYKRICKVDLKIPDHVSPEAADLIRKLLRYNPEERLPLADVLAHPWIKKYEKKSSTGGSGAARDS</sequence>
<dbReference type="GeneID" id="33555598"/>
<dbReference type="Gene3D" id="1.10.510.10">
    <property type="entry name" value="Transferase(Phosphotransferase) domain 1"/>
    <property type="match status" value="1"/>
</dbReference>
<evidence type="ECO:0000256" key="2">
    <source>
        <dbReference type="ARBA" id="ARBA00021157"/>
    </source>
</evidence>
<dbReference type="GO" id="GO:0004674">
    <property type="term" value="F:protein serine/threonine kinase activity"/>
    <property type="evidence" value="ECO:0007669"/>
    <property type="project" value="UniProtKB-KW"/>
</dbReference>
<dbReference type="GO" id="GO:0045143">
    <property type="term" value="P:homologous chromosome segregation"/>
    <property type="evidence" value="ECO:0007669"/>
    <property type="project" value="UniProtKB-ARBA"/>
</dbReference>
<keyword evidence="3 14" id="KW-0723">Serine/threonine-protein kinase</keyword>
<evidence type="ECO:0000256" key="1">
    <source>
        <dbReference type="ARBA" id="ARBA00012513"/>
    </source>
</evidence>
<evidence type="ECO:0000313" key="18">
    <source>
        <dbReference type="EMBL" id="ORX37290.1"/>
    </source>
</evidence>
<evidence type="ECO:0000313" key="19">
    <source>
        <dbReference type="Proteomes" id="UP000193218"/>
    </source>
</evidence>
<keyword evidence="6 15" id="KW-0418">Kinase</keyword>
<feature type="region of interest" description="Disordered" evidence="16">
    <location>
        <begin position="113"/>
        <end position="168"/>
    </location>
</feature>
<protein>
    <recommendedName>
        <fullName evidence="2 15">Aurora kinase</fullName>
        <ecNumber evidence="1 15">2.7.11.1</ecNumber>
    </recommendedName>
</protein>
<evidence type="ECO:0000256" key="14">
    <source>
        <dbReference type="RuleBase" id="RU000304"/>
    </source>
</evidence>
<feature type="binding site" evidence="11">
    <location>
        <position position="226"/>
    </location>
    <ligand>
        <name>ATP</name>
        <dbReference type="ChEBI" id="CHEBI:30616"/>
    </ligand>
</feature>
<dbReference type="FunCoup" id="A0A1Y1UGV1">
    <property type="interactions" value="395"/>
</dbReference>
<dbReference type="SUPFAM" id="SSF56112">
    <property type="entry name" value="Protein kinase-like (PK-like)"/>
    <property type="match status" value="1"/>
</dbReference>
<dbReference type="InterPro" id="IPR017441">
    <property type="entry name" value="Protein_kinase_ATP_BS"/>
</dbReference>
<keyword evidence="5 11" id="KW-0547">Nucleotide-binding</keyword>
<organism evidence="18 19">
    <name type="scientific">Kockovaella imperatae</name>
    <dbReference type="NCBI Taxonomy" id="4999"/>
    <lineage>
        <taxon>Eukaryota</taxon>
        <taxon>Fungi</taxon>
        <taxon>Dikarya</taxon>
        <taxon>Basidiomycota</taxon>
        <taxon>Agaricomycotina</taxon>
        <taxon>Tremellomycetes</taxon>
        <taxon>Tremellales</taxon>
        <taxon>Cuniculitremaceae</taxon>
        <taxon>Kockovaella</taxon>
    </lineage>
</organism>
<evidence type="ECO:0000256" key="13">
    <source>
        <dbReference type="PROSITE-ProRule" id="PRU10141"/>
    </source>
</evidence>
<dbReference type="GO" id="GO:1902115">
    <property type="term" value="P:regulation of organelle assembly"/>
    <property type="evidence" value="ECO:0007669"/>
    <property type="project" value="UniProtKB-ARBA"/>
</dbReference>
<dbReference type="GO" id="GO:0005524">
    <property type="term" value="F:ATP binding"/>
    <property type="evidence" value="ECO:0007669"/>
    <property type="project" value="UniProtKB-UniRule"/>
</dbReference>
<dbReference type="GO" id="GO:0008608">
    <property type="term" value="P:attachment of spindle microtubules to kinetochore"/>
    <property type="evidence" value="ECO:0007669"/>
    <property type="project" value="UniProtKB-ARBA"/>
</dbReference>
<dbReference type="GO" id="GO:0032465">
    <property type="term" value="P:regulation of cytokinesis"/>
    <property type="evidence" value="ECO:0007669"/>
    <property type="project" value="UniProtKB-ARBA"/>
</dbReference>
<dbReference type="InterPro" id="IPR011009">
    <property type="entry name" value="Kinase-like_dom_sf"/>
</dbReference>
<evidence type="ECO:0000256" key="16">
    <source>
        <dbReference type="SAM" id="MobiDB-lite"/>
    </source>
</evidence>
<dbReference type="InterPro" id="IPR000719">
    <property type="entry name" value="Prot_kinase_dom"/>
</dbReference>
<dbReference type="GO" id="GO:0090266">
    <property type="term" value="P:regulation of mitotic cell cycle spindle assembly checkpoint"/>
    <property type="evidence" value="ECO:0007669"/>
    <property type="project" value="UniProtKB-ARBA"/>
</dbReference>
<dbReference type="OrthoDB" id="377346at2759"/>
<evidence type="ECO:0000256" key="12">
    <source>
        <dbReference type="PIRSR" id="PIRSR630616-3"/>
    </source>
</evidence>
<dbReference type="PROSITE" id="PS00108">
    <property type="entry name" value="PROTEIN_KINASE_ST"/>
    <property type="match status" value="1"/>
</dbReference>
<evidence type="ECO:0000259" key="17">
    <source>
        <dbReference type="PROSITE" id="PS50011"/>
    </source>
</evidence>
<gene>
    <name evidence="18" type="ORF">BD324DRAFT_590570</name>
</gene>
<feature type="binding site" evidence="11">
    <location>
        <begin position="295"/>
        <end position="297"/>
    </location>
    <ligand>
        <name>ATP</name>
        <dbReference type="ChEBI" id="CHEBI:30616"/>
    </ligand>
</feature>
<feature type="cross-link" description="Glycyl lysine isopeptide (Lys-Gly) (interchain with G-Cter in SUMO2)" evidence="12">
    <location>
        <position position="342"/>
    </location>
</feature>
<comment type="catalytic activity">
    <reaction evidence="9 15">
        <text>L-seryl-[protein] + ATP = O-phospho-L-seryl-[protein] + ADP + H(+)</text>
        <dbReference type="Rhea" id="RHEA:17989"/>
        <dbReference type="Rhea" id="RHEA-COMP:9863"/>
        <dbReference type="Rhea" id="RHEA-COMP:11604"/>
        <dbReference type="ChEBI" id="CHEBI:15378"/>
        <dbReference type="ChEBI" id="CHEBI:29999"/>
        <dbReference type="ChEBI" id="CHEBI:30616"/>
        <dbReference type="ChEBI" id="CHEBI:83421"/>
        <dbReference type="ChEBI" id="CHEBI:456216"/>
        <dbReference type="EC" id="2.7.11.1"/>
    </reaction>
</comment>
<dbReference type="SMART" id="SM00220">
    <property type="entry name" value="S_TKc"/>
    <property type="match status" value="1"/>
</dbReference>
<dbReference type="FunFam" id="1.10.510.10:FF:000235">
    <property type="entry name" value="Serine/threonine-protein kinase ark1"/>
    <property type="match status" value="1"/>
</dbReference>
<dbReference type="GO" id="GO:0000776">
    <property type="term" value="C:kinetochore"/>
    <property type="evidence" value="ECO:0007669"/>
    <property type="project" value="UniProtKB-ARBA"/>
</dbReference>
<dbReference type="EC" id="2.7.11.1" evidence="1 15"/>
<evidence type="ECO:0000256" key="6">
    <source>
        <dbReference type="ARBA" id="ARBA00022777"/>
    </source>
</evidence>
<proteinExistence type="inferred from homology"/>
<evidence type="ECO:0000256" key="8">
    <source>
        <dbReference type="ARBA" id="ARBA00047899"/>
    </source>
</evidence>
<dbReference type="FunFam" id="3.30.200.20:FF:000042">
    <property type="entry name" value="Aurora kinase A"/>
    <property type="match status" value="1"/>
</dbReference>
<evidence type="ECO:0000256" key="9">
    <source>
        <dbReference type="ARBA" id="ARBA00048679"/>
    </source>
</evidence>
<keyword evidence="19" id="KW-1185">Reference proteome</keyword>
<evidence type="ECO:0000256" key="5">
    <source>
        <dbReference type="ARBA" id="ARBA00022741"/>
    </source>
</evidence>
<evidence type="ECO:0000256" key="15">
    <source>
        <dbReference type="RuleBase" id="RU367134"/>
    </source>
</evidence>
<dbReference type="GO" id="GO:0072479">
    <property type="term" value="P:response to mitotic cell cycle spindle assembly checkpoint signaling"/>
    <property type="evidence" value="ECO:0007669"/>
    <property type="project" value="UniProtKB-ARBA"/>
</dbReference>
<keyword evidence="7 11" id="KW-0067">ATP-binding</keyword>
<name>A0A1Y1UGV1_9TREE</name>
<keyword evidence="4 15" id="KW-0808">Transferase</keyword>
<dbReference type="PROSITE" id="PS00107">
    <property type="entry name" value="PROTEIN_KINASE_ATP"/>
    <property type="match status" value="1"/>
</dbReference>
<comment type="similarity">
    <text evidence="15">Belongs to the protein kinase superfamily. Ser/Thr protein kinase family. Aurora subfamily.</text>
</comment>
<dbReference type="InterPro" id="IPR030616">
    <property type="entry name" value="Aur-like"/>
</dbReference>
<dbReference type="CDD" id="cd14007">
    <property type="entry name" value="STKc_Aurora"/>
    <property type="match status" value="1"/>
</dbReference>
<dbReference type="PANTHER" id="PTHR24350">
    <property type="entry name" value="SERINE/THREONINE-PROTEIN KINASE IAL-RELATED"/>
    <property type="match status" value="1"/>
</dbReference>
<dbReference type="STRING" id="4999.A0A1Y1UGV1"/>
<evidence type="ECO:0000256" key="11">
    <source>
        <dbReference type="PIRSR" id="PIRSR630616-2"/>
    </source>
</evidence>
<dbReference type="AlphaFoldDB" id="A0A1Y1UGV1"/>
<reference evidence="18 19" key="1">
    <citation type="submission" date="2017-03" db="EMBL/GenBank/DDBJ databases">
        <title>Widespread Adenine N6-methylation of Active Genes in Fungi.</title>
        <authorList>
            <consortium name="DOE Joint Genome Institute"/>
            <person name="Mondo S.J."/>
            <person name="Dannebaum R.O."/>
            <person name="Kuo R.C."/>
            <person name="Louie K.B."/>
            <person name="Bewick A.J."/>
            <person name="Labutti K."/>
            <person name="Haridas S."/>
            <person name="Kuo A."/>
            <person name="Salamov A."/>
            <person name="Ahrendt S.R."/>
            <person name="Lau R."/>
            <person name="Bowen B.P."/>
            <person name="Lipzen A."/>
            <person name="Sullivan W."/>
            <person name="Andreopoulos W.B."/>
            <person name="Clum A."/>
            <person name="Lindquist E."/>
            <person name="Daum C."/>
            <person name="Northen T.R."/>
            <person name="Ramamoorthy G."/>
            <person name="Schmitz R.J."/>
            <person name="Gryganskyi A."/>
            <person name="Culley D."/>
            <person name="Magnuson J."/>
            <person name="James T.Y."/>
            <person name="O'Malley M.A."/>
            <person name="Stajich J.E."/>
            <person name="Spatafora J.W."/>
            <person name="Visel A."/>
            <person name="Grigoriev I.V."/>
        </authorList>
    </citation>
    <scope>NUCLEOTIDE SEQUENCE [LARGE SCALE GENOMIC DNA]</scope>
    <source>
        <strain evidence="18 19">NRRL Y-17943</strain>
    </source>
</reference>
<dbReference type="GO" id="GO:0000819">
    <property type="term" value="P:sister chromatid segregation"/>
    <property type="evidence" value="ECO:0007669"/>
    <property type="project" value="UniProtKB-ARBA"/>
</dbReference>
<dbReference type="InParanoid" id="A0A1Y1UGV1"/>
<feature type="active site" description="Proton acceptor" evidence="10">
    <location>
        <position position="340"/>
    </location>
</feature>
<dbReference type="GO" id="GO:0044779">
    <property type="term" value="P:meiotic spindle checkpoint signaling"/>
    <property type="evidence" value="ECO:0007669"/>
    <property type="project" value="UniProtKB-ARBA"/>
</dbReference>
<feature type="binding site" evidence="11 13">
    <location>
        <position position="246"/>
    </location>
    <ligand>
        <name>ATP</name>
        <dbReference type="ChEBI" id="CHEBI:30616"/>
    </ligand>
</feature>
<evidence type="ECO:0000256" key="3">
    <source>
        <dbReference type="ARBA" id="ARBA00022527"/>
    </source>
</evidence>
<evidence type="ECO:0000256" key="4">
    <source>
        <dbReference type="ARBA" id="ARBA00022679"/>
    </source>
</evidence>
<comment type="caution">
    <text evidence="18">The sequence shown here is derived from an EMBL/GenBank/DDBJ whole genome shotgun (WGS) entry which is preliminary data.</text>
</comment>
<feature type="binding site" evidence="11">
    <location>
        <begin position="344"/>
        <end position="345"/>
    </location>
    <ligand>
        <name>ATP</name>
        <dbReference type="ChEBI" id="CHEBI:30616"/>
    </ligand>
</feature>
<evidence type="ECO:0000256" key="7">
    <source>
        <dbReference type="ARBA" id="ARBA00022840"/>
    </source>
</evidence>
<dbReference type="GO" id="GO:0032133">
    <property type="term" value="C:chromosome passenger complex"/>
    <property type="evidence" value="ECO:0007669"/>
    <property type="project" value="UniProtKB-ARBA"/>
</dbReference>
<dbReference type="InterPro" id="IPR008271">
    <property type="entry name" value="Ser/Thr_kinase_AS"/>
</dbReference>